<dbReference type="EMBL" id="PGOL01000489">
    <property type="protein sequence ID" value="PKI69592.1"/>
    <property type="molecule type" value="Genomic_DNA"/>
</dbReference>
<reference evidence="3 5" key="3">
    <citation type="submission" date="2017-11" db="EMBL/GenBank/DDBJ databases">
        <title>De-novo sequencing of pomegranate (Punica granatum L.) genome.</title>
        <authorList>
            <person name="Akparov Z."/>
            <person name="Amiraslanov A."/>
            <person name="Hajiyeva S."/>
            <person name="Abbasov M."/>
            <person name="Kaur K."/>
            <person name="Hamwieh A."/>
            <person name="Solovyev V."/>
            <person name="Salamov A."/>
            <person name="Braich B."/>
            <person name="Kosarev P."/>
            <person name="Mahmoud A."/>
            <person name="Hajiyev E."/>
            <person name="Babayeva S."/>
            <person name="Izzatullayeva V."/>
            <person name="Mammadov A."/>
            <person name="Mammadov A."/>
            <person name="Sharifova S."/>
            <person name="Ojaghi J."/>
            <person name="Eynullazada K."/>
            <person name="Bayramov B."/>
            <person name="Abdulazimova A."/>
            <person name="Shahmuradov I."/>
        </authorList>
    </citation>
    <scope>NUCLEOTIDE SEQUENCE [LARGE SCALE GENOMIC DNA]</scope>
    <source>
        <strain evidence="3">AG2017</strain>
        <strain evidence="5">cv. AG2017</strain>
        <tissue evidence="3">Leaf</tissue>
    </source>
</reference>
<keyword evidence="5" id="KW-1185">Reference proteome</keyword>
<reference evidence="4" key="1">
    <citation type="journal article" date="2017" name="Plant J.">
        <title>The pomegranate (Punica granatum L.) genome and the genomics of punicalagin biosynthesis.</title>
        <authorList>
            <person name="Qin G."/>
            <person name="Xu C."/>
            <person name="Ming R."/>
            <person name="Tang H."/>
            <person name="Guyot R."/>
            <person name="Kramer E.M."/>
            <person name="Hu Y."/>
            <person name="Yi X."/>
            <person name="Qi Y."/>
            <person name="Xu X."/>
            <person name="Gao Z."/>
            <person name="Pan H."/>
            <person name="Jian J."/>
            <person name="Tian Y."/>
            <person name="Yue Z."/>
            <person name="Xu Y."/>
        </authorList>
    </citation>
    <scope>NUCLEOTIDE SEQUENCE [LARGE SCALE GENOMIC DNA]</scope>
    <source>
        <strain evidence="4">cv. Dabenzi</strain>
    </source>
</reference>
<feature type="region of interest" description="Disordered" evidence="1">
    <location>
        <begin position="1"/>
        <end position="42"/>
    </location>
</feature>
<evidence type="ECO:0000256" key="1">
    <source>
        <dbReference type="SAM" id="MobiDB-lite"/>
    </source>
</evidence>
<name>A0A218XU76_PUNGR</name>
<protein>
    <submittedName>
        <fullName evidence="2">Uncharacterized protein</fullName>
    </submittedName>
</protein>
<dbReference type="Proteomes" id="UP000197138">
    <property type="component" value="Unassembled WGS sequence"/>
</dbReference>
<comment type="caution">
    <text evidence="2">The sequence shown here is derived from an EMBL/GenBank/DDBJ whole genome shotgun (WGS) entry which is preliminary data.</text>
</comment>
<proteinExistence type="predicted"/>
<evidence type="ECO:0000313" key="5">
    <source>
        <dbReference type="Proteomes" id="UP000233551"/>
    </source>
</evidence>
<feature type="compositionally biased region" description="Pro residues" evidence="1">
    <location>
        <begin position="12"/>
        <end position="28"/>
    </location>
</feature>
<organism evidence="2 4">
    <name type="scientific">Punica granatum</name>
    <name type="common">Pomegranate</name>
    <dbReference type="NCBI Taxonomy" id="22663"/>
    <lineage>
        <taxon>Eukaryota</taxon>
        <taxon>Viridiplantae</taxon>
        <taxon>Streptophyta</taxon>
        <taxon>Embryophyta</taxon>
        <taxon>Tracheophyta</taxon>
        <taxon>Spermatophyta</taxon>
        <taxon>Magnoliopsida</taxon>
        <taxon>eudicotyledons</taxon>
        <taxon>Gunneridae</taxon>
        <taxon>Pentapetalae</taxon>
        <taxon>rosids</taxon>
        <taxon>malvids</taxon>
        <taxon>Myrtales</taxon>
        <taxon>Lythraceae</taxon>
        <taxon>Punica</taxon>
    </lineage>
</organism>
<dbReference type="AlphaFoldDB" id="A0A218XU76"/>
<dbReference type="Proteomes" id="UP000233551">
    <property type="component" value="Unassembled WGS sequence"/>
</dbReference>
<evidence type="ECO:0000313" key="3">
    <source>
        <dbReference type="EMBL" id="PKI69592.1"/>
    </source>
</evidence>
<reference evidence="2" key="2">
    <citation type="submission" date="2017-06" db="EMBL/GenBank/DDBJ databases">
        <title>The pomegranate genome and the genomics of punicalagin biosynthesis.</title>
        <authorList>
            <person name="Xu C."/>
        </authorList>
    </citation>
    <scope>NUCLEOTIDE SEQUENCE [LARGE SCALE GENOMIC DNA]</scope>
    <source>
        <tissue evidence="2">Fresh leaf</tissue>
    </source>
</reference>
<gene>
    <name evidence="2" type="ORF">CDL15_Pgr023994</name>
    <name evidence="3" type="ORF">CRG98_010005</name>
</gene>
<sequence>MYFGGVLLKPGHPGPSRTPFPTGLPGPAPLTSKRHPKQAYRHPGTTGVVERALDDLLELYGAPRMTFHW</sequence>
<evidence type="ECO:0000313" key="4">
    <source>
        <dbReference type="Proteomes" id="UP000197138"/>
    </source>
</evidence>
<evidence type="ECO:0000313" key="2">
    <source>
        <dbReference type="EMBL" id="OWM88493.1"/>
    </source>
</evidence>
<dbReference type="EMBL" id="MTKT01000795">
    <property type="protein sequence ID" value="OWM88493.1"/>
    <property type="molecule type" value="Genomic_DNA"/>
</dbReference>
<accession>A0A218XU76</accession>